<protein>
    <submittedName>
        <fullName evidence="2">Uncharacterized protein</fullName>
    </submittedName>
</protein>
<comment type="caution">
    <text evidence="2">The sequence shown here is derived from an EMBL/GenBank/DDBJ whole genome shotgun (WGS) entry which is preliminary data.</text>
</comment>
<name>A0ABR1MPW8_9PEZI</name>
<dbReference type="EMBL" id="JBBPDW010000002">
    <property type="protein sequence ID" value="KAK7555776.1"/>
    <property type="molecule type" value="Genomic_DNA"/>
</dbReference>
<evidence type="ECO:0000313" key="3">
    <source>
        <dbReference type="Proteomes" id="UP001365128"/>
    </source>
</evidence>
<evidence type="ECO:0000313" key="2">
    <source>
        <dbReference type="EMBL" id="KAK7555776.1"/>
    </source>
</evidence>
<feature type="compositionally biased region" description="Basic and acidic residues" evidence="1">
    <location>
        <begin position="45"/>
        <end position="56"/>
    </location>
</feature>
<evidence type="ECO:0000256" key="1">
    <source>
        <dbReference type="SAM" id="MobiDB-lite"/>
    </source>
</evidence>
<accession>A0ABR1MPW8</accession>
<sequence>MPSPHCLDNDAAAFSPSYRAGSRSTTSSRLLIMATISEAEIGKCRDLTERRSREGEEQQAENPLGSESMALSIFIAAFATVSVKGGPCGGSDQDTPAPTCYAQDAIVLWVVRHPGQEQDTNSNSNSKAVPITPRILTPFARSTRDETSLWCEQSVAWQLKNSISALPPPPGSSLLASYPRPRRRETMKLSACTVLRPEQSSWMKTNGSSRSLFIRATAGSGWIVKWLNPISSDAAEASALFEHDDHGALRPLLDPGLPIHTSEIRRSAEPTCRFCNFPPWQYPTTRVARASLSVFPRVAHDYFASETDSVFDQDVCLSLFLSLSLVSLQPRHPADSSSESASTQCLQHRRREILTRLIHRVGGAQHIQDITDHTNEIHMTATRSEPLNGDGSVQGPRAEPTLYRLTLMLITDLSRFEMKKGDGDGGRA</sequence>
<dbReference type="Proteomes" id="UP001365128">
    <property type="component" value="Unassembled WGS sequence"/>
</dbReference>
<proteinExistence type="predicted"/>
<organism evidence="2 3">
    <name type="scientific">Phyllosticta citricarpa</name>
    <dbReference type="NCBI Taxonomy" id="55181"/>
    <lineage>
        <taxon>Eukaryota</taxon>
        <taxon>Fungi</taxon>
        <taxon>Dikarya</taxon>
        <taxon>Ascomycota</taxon>
        <taxon>Pezizomycotina</taxon>
        <taxon>Dothideomycetes</taxon>
        <taxon>Dothideomycetes incertae sedis</taxon>
        <taxon>Botryosphaeriales</taxon>
        <taxon>Phyllostictaceae</taxon>
        <taxon>Phyllosticta</taxon>
    </lineage>
</organism>
<reference evidence="2 3" key="1">
    <citation type="submission" date="2024-04" db="EMBL/GenBank/DDBJ databases">
        <title>Phyllosticta paracitricarpa is synonymous to the EU quarantine fungus P. citricarpa based on phylogenomic analyses.</title>
        <authorList>
            <consortium name="Lawrence Berkeley National Laboratory"/>
            <person name="Van Ingen-Buijs V.A."/>
            <person name="Van Westerhoven A.C."/>
            <person name="Haridas S."/>
            <person name="Skiadas P."/>
            <person name="Martin F."/>
            <person name="Groenewald J.Z."/>
            <person name="Crous P.W."/>
            <person name="Seidl M.F."/>
        </authorList>
    </citation>
    <scope>NUCLEOTIDE SEQUENCE [LARGE SCALE GENOMIC DNA]</scope>
    <source>
        <strain evidence="2 3">CBS 122670</strain>
    </source>
</reference>
<keyword evidence="3" id="KW-1185">Reference proteome</keyword>
<feature type="region of interest" description="Disordered" evidence="1">
    <location>
        <begin position="45"/>
        <end position="64"/>
    </location>
</feature>
<gene>
    <name evidence="2" type="ORF">IWX46DRAFT_577491</name>
</gene>